<feature type="transmembrane region" description="Helical" evidence="2">
    <location>
        <begin position="176"/>
        <end position="196"/>
    </location>
</feature>
<dbReference type="PANTHER" id="PTHR43317">
    <property type="entry name" value="THERMOSPERMINE SYNTHASE ACAULIS5"/>
    <property type="match status" value="1"/>
</dbReference>
<evidence type="ECO:0000256" key="2">
    <source>
        <dbReference type="SAM" id="Phobius"/>
    </source>
</evidence>
<organism evidence="3 4">
    <name type="scientific">Steroidobacter flavus</name>
    <dbReference type="NCBI Taxonomy" id="1842136"/>
    <lineage>
        <taxon>Bacteria</taxon>
        <taxon>Pseudomonadati</taxon>
        <taxon>Pseudomonadota</taxon>
        <taxon>Gammaproteobacteria</taxon>
        <taxon>Steroidobacterales</taxon>
        <taxon>Steroidobacteraceae</taxon>
        <taxon>Steroidobacter</taxon>
    </lineage>
</organism>
<name>A0ABV8SNY8_9GAMM</name>
<dbReference type="NCBIfam" id="NF037959">
    <property type="entry name" value="MFS_SpdSyn"/>
    <property type="match status" value="1"/>
</dbReference>
<keyword evidence="4" id="KW-1185">Reference proteome</keyword>
<dbReference type="Pfam" id="PF01564">
    <property type="entry name" value="Spermine_synth"/>
    <property type="match status" value="1"/>
</dbReference>
<sequence length="965" mass="101885">MASSEPLIEASGVAAEVGGLERGRSYHMALACVLMVASGFAGLAYQIVWTQQSTSWLGHESAAVLAVVAAFFGGLALGALTLGSRIDRSARPARWYAGCEIVIGVWSLTLAALLEPASSALLGLIGPQPSAAWHWFVAFFGAALLLLPATVAMGATLPAMERVFAATSVRNISISALYAANTAGAVVGVIAAAFWLVPQLGLAHSALACAVLNFACAAVALSLRTNGANHEGAANANAHVSTATTATSADSGAGTAPSEHVDRAAAAPLKGTGFAEVADSAMASHRAPAIETTRGPSHILLLLGATGLLGIGYEVLVVRALSQVAENTVYTFALLLAVYLIGTALGAAIYGRWFIARATVPTSTSLGANKFTSSRDTSPNGHIETNGSVPADRLLTPLIQTLAATCLLGTLLLAGTDEIKNSLIALFGPSVTSALAGEVAMAVIAFLLPTIVMGALFSHLSTSARDKGISFGHAIGVNTLGAAIAPLLFGVVLLPMLGLKPALLLISAGYLLLAAKQAWSRPVQWALIAATVAGIIWGPSLHNTHIPEGGRLVSYFEGVMASVSVIEDESGIATLHINNRQQEGSSATLLADARQALLPVLLHPNPKRALFLGLGTGLTSSSATLQPDLQVDVVELVPQVIDAAAHFESSYSSDADRTRMHTMSADARRFIRTSEQRYDVIVADNFHPARSGSASLYTVEHFEAVRQRLSEGGVFCQWLPLHQLDLDTLRSIVRSFMTVYPHGAAVLATLSLDTPTVGLIAHRDDELFRRDEVRAQLATARSYNVENFGITDDLALLGNFIAGPQSLETFAGTAPLNTDDRPIVAYRAPNITYLPISTPRERLLELLSDVTVRPEEILADEQHSDWDRRLAAYWTARNRFVVAGQHVRPTSDVRDMLAQVREPLLEVLHLSPDFRPAYDPLVRMAAALAGRDGAAARALLSELQQVQPDRPEAARLLSEIDSQGQ</sequence>
<evidence type="ECO:0000256" key="1">
    <source>
        <dbReference type="ARBA" id="ARBA00023115"/>
    </source>
</evidence>
<dbReference type="RefSeq" id="WP_380596355.1">
    <property type="nucleotide sequence ID" value="NZ_JBHSDU010000003.1"/>
</dbReference>
<feature type="transmembrane region" description="Helical" evidence="2">
    <location>
        <begin position="328"/>
        <end position="350"/>
    </location>
</feature>
<proteinExistence type="predicted"/>
<feature type="transmembrane region" description="Helical" evidence="2">
    <location>
        <begin position="95"/>
        <end position="113"/>
    </location>
</feature>
<keyword evidence="2" id="KW-0472">Membrane</keyword>
<keyword evidence="2" id="KW-0812">Transmembrane</keyword>
<feature type="transmembrane region" description="Helical" evidence="2">
    <location>
        <begin position="133"/>
        <end position="155"/>
    </location>
</feature>
<gene>
    <name evidence="3" type="ORF">ACFPN2_09420</name>
</gene>
<evidence type="ECO:0000313" key="3">
    <source>
        <dbReference type="EMBL" id="MFC4309298.1"/>
    </source>
</evidence>
<feature type="transmembrane region" description="Helical" evidence="2">
    <location>
        <begin position="394"/>
        <end position="414"/>
    </location>
</feature>
<feature type="transmembrane region" description="Helical" evidence="2">
    <location>
        <begin position="469"/>
        <end position="489"/>
    </location>
</feature>
<dbReference type="Proteomes" id="UP001595904">
    <property type="component" value="Unassembled WGS sequence"/>
</dbReference>
<feature type="transmembrane region" description="Helical" evidence="2">
    <location>
        <begin position="202"/>
        <end position="223"/>
    </location>
</feature>
<dbReference type="EMBL" id="JBHSDU010000003">
    <property type="protein sequence ID" value="MFC4309298.1"/>
    <property type="molecule type" value="Genomic_DNA"/>
</dbReference>
<keyword evidence="2" id="KW-1133">Transmembrane helix</keyword>
<feature type="transmembrane region" description="Helical" evidence="2">
    <location>
        <begin position="28"/>
        <end position="49"/>
    </location>
</feature>
<dbReference type="Gene3D" id="3.40.50.150">
    <property type="entry name" value="Vaccinia Virus protein VP39"/>
    <property type="match status" value="1"/>
</dbReference>
<feature type="transmembrane region" description="Helical" evidence="2">
    <location>
        <begin position="434"/>
        <end position="457"/>
    </location>
</feature>
<feature type="transmembrane region" description="Helical" evidence="2">
    <location>
        <begin position="61"/>
        <end position="83"/>
    </location>
</feature>
<comment type="caution">
    <text evidence="3">The sequence shown here is derived from an EMBL/GenBank/DDBJ whole genome shotgun (WGS) entry which is preliminary data.</text>
</comment>
<reference evidence="4" key="1">
    <citation type="journal article" date="2019" name="Int. J. Syst. Evol. Microbiol.">
        <title>The Global Catalogue of Microorganisms (GCM) 10K type strain sequencing project: providing services to taxonomists for standard genome sequencing and annotation.</title>
        <authorList>
            <consortium name="The Broad Institute Genomics Platform"/>
            <consortium name="The Broad Institute Genome Sequencing Center for Infectious Disease"/>
            <person name="Wu L."/>
            <person name="Ma J."/>
        </authorList>
    </citation>
    <scope>NUCLEOTIDE SEQUENCE [LARGE SCALE GENOMIC DNA]</scope>
    <source>
        <strain evidence="4">CGMCC 1.10759</strain>
    </source>
</reference>
<dbReference type="InterPro" id="IPR029063">
    <property type="entry name" value="SAM-dependent_MTases_sf"/>
</dbReference>
<protein>
    <submittedName>
        <fullName evidence="3">Fused MFS/spermidine synthase</fullName>
    </submittedName>
</protein>
<dbReference type="PANTHER" id="PTHR43317:SF1">
    <property type="entry name" value="THERMOSPERMINE SYNTHASE ACAULIS5"/>
    <property type="match status" value="1"/>
</dbReference>
<keyword evidence="1" id="KW-0620">Polyamine biosynthesis</keyword>
<feature type="transmembrane region" description="Helical" evidence="2">
    <location>
        <begin position="299"/>
        <end position="322"/>
    </location>
</feature>
<evidence type="ECO:0000313" key="4">
    <source>
        <dbReference type="Proteomes" id="UP001595904"/>
    </source>
</evidence>
<dbReference type="SUPFAM" id="SSF53335">
    <property type="entry name" value="S-adenosyl-L-methionine-dependent methyltransferases"/>
    <property type="match status" value="1"/>
</dbReference>
<accession>A0ABV8SNY8</accession>